<proteinExistence type="predicted"/>
<gene>
    <name evidence="4" type="ORF">FHR98_000437</name>
</gene>
<dbReference type="PANTHER" id="PTHR30055">
    <property type="entry name" value="HTH-TYPE TRANSCRIPTIONAL REGULATOR RUTR"/>
    <property type="match status" value="1"/>
</dbReference>
<dbReference type="PROSITE" id="PS50977">
    <property type="entry name" value="HTH_TETR_2"/>
    <property type="match status" value="1"/>
</dbReference>
<keyword evidence="5" id="KW-1185">Reference proteome</keyword>
<dbReference type="Gene3D" id="1.10.357.10">
    <property type="entry name" value="Tetracycline Repressor, domain 2"/>
    <property type="match status" value="1"/>
</dbReference>
<dbReference type="PRINTS" id="PR00455">
    <property type="entry name" value="HTHTETR"/>
</dbReference>
<evidence type="ECO:0000256" key="1">
    <source>
        <dbReference type="ARBA" id="ARBA00023125"/>
    </source>
</evidence>
<dbReference type="InterPro" id="IPR050109">
    <property type="entry name" value="HTH-type_TetR-like_transc_reg"/>
</dbReference>
<dbReference type="SUPFAM" id="SSF46689">
    <property type="entry name" value="Homeodomain-like"/>
    <property type="match status" value="1"/>
</dbReference>
<sequence length="206" mass="23664">MQVRRTQAERSRKTQRKILDVTLTCLLEQGLRDTSTVDVAHRAGVSRGALLHHYPSKDLLLKEALRHLLRDEIREVRQMAEGVDSGEIDFDAFLANLWERFSGPMYMITLEFVTAARTDPVIKAALVPVALEYNASLDEIWEQLLLRSSSEPRDRRLALNVTLCFLRGMGTQSVWRDDPQLFHDMLDFWKQTLETAGILKNKDQKG</sequence>
<dbReference type="EMBL" id="JACHXA010000001">
    <property type="protein sequence ID" value="MBB3064172.1"/>
    <property type="molecule type" value="Genomic_DNA"/>
</dbReference>
<evidence type="ECO:0000313" key="4">
    <source>
        <dbReference type="EMBL" id="MBB3064172.1"/>
    </source>
</evidence>
<comment type="caution">
    <text evidence="4">The sequence shown here is derived from an EMBL/GenBank/DDBJ whole genome shotgun (WGS) entry which is preliminary data.</text>
</comment>
<evidence type="ECO:0000259" key="3">
    <source>
        <dbReference type="PROSITE" id="PS50977"/>
    </source>
</evidence>
<dbReference type="InterPro" id="IPR001647">
    <property type="entry name" value="HTH_TetR"/>
</dbReference>
<dbReference type="GO" id="GO:0003700">
    <property type="term" value="F:DNA-binding transcription factor activity"/>
    <property type="evidence" value="ECO:0007669"/>
    <property type="project" value="TreeGrafter"/>
</dbReference>
<dbReference type="PANTHER" id="PTHR30055:SF226">
    <property type="entry name" value="HTH-TYPE TRANSCRIPTIONAL REGULATOR PKSA"/>
    <property type="match status" value="1"/>
</dbReference>
<keyword evidence="1 2" id="KW-0238">DNA-binding</keyword>
<dbReference type="InterPro" id="IPR009057">
    <property type="entry name" value="Homeodomain-like_sf"/>
</dbReference>
<evidence type="ECO:0000256" key="2">
    <source>
        <dbReference type="PROSITE-ProRule" id="PRU00335"/>
    </source>
</evidence>
<organism evidence="4 5">
    <name type="scientific">Limibacillus halophilus</name>
    <dbReference type="NCBI Taxonomy" id="1579333"/>
    <lineage>
        <taxon>Bacteria</taxon>
        <taxon>Pseudomonadati</taxon>
        <taxon>Pseudomonadota</taxon>
        <taxon>Alphaproteobacteria</taxon>
        <taxon>Rhodospirillales</taxon>
        <taxon>Rhodovibrionaceae</taxon>
        <taxon>Limibacillus</taxon>
    </lineage>
</organism>
<protein>
    <submittedName>
        <fullName evidence="4">AcrR family transcriptional regulator</fullName>
    </submittedName>
</protein>
<dbReference type="GO" id="GO:0000976">
    <property type="term" value="F:transcription cis-regulatory region binding"/>
    <property type="evidence" value="ECO:0007669"/>
    <property type="project" value="TreeGrafter"/>
</dbReference>
<accession>A0A839SNZ5</accession>
<evidence type="ECO:0000313" key="5">
    <source>
        <dbReference type="Proteomes" id="UP000581135"/>
    </source>
</evidence>
<dbReference type="RefSeq" id="WP_183414979.1">
    <property type="nucleotide sequence ID" value="NZ_JACHXA010000001.1"/>
</dbReference>
<dbReference type="AlphaFoldDB" id="A0A839SNZ5"/>
<name>A0A839SNZ5_9PROT</name>
<dbReference type="Pfam" id="PF00440">
    <property type="entry name" value="TetR_N"/>
    <property type="match status" value="1"/>
</dbReference>
<feature type="domain" description="HTH tetR-type" evidence="3">
    <location>
        <begin position="12"/>
        <end position="72"/>
    </location>
</feature>
<feature type="DNA-binding region" description="H-T-H motif" evidence="2">
    <location>
        <begin position="35"/>
        <end position="54"/>
    </location>
</feature>
<reference evidence="4 5" key="1">
    <citation type="submission" date="2020-08" db="EMBL/GenBank/DDBJ databases">
        <title>Genomic Encyclopedia of Type Strains, Phase III (KMG-III): the genomes of soil and plant-associated and newly described type strains.</title>
        <authorList>
            <person name="Whitman W."/>
        </authorList>
    </citation>
    <scope>NUCLEOTIDE SEQUENCE [LARGE SCALE GENOMIC DNA]</scope>
    <source>
        <strain evidence="4 5">CECT 8803</strain>
    </source>
</reference>
<dbReference type="Proteomes" id="UP000581135">
    <property type="component" value="Unassembled WGS sequence"/>
</dbReference>